<feature type="domain" description="Activin types I and II receptor" evidence="5">
    <location>
        <begin position="35"/>
        <end position="73"/>
    </location>
</feature>
<evidence type="ECO:0000256" key="3">
    <source>
        <dbReference type="ARBA" id="ARBA00023136"/>
    </source>
</evidence>
<keyword evidence="3" id="KW-0472">Membrane</keyword>
<dbReference type="SUPFAM" id="SSF57302">
    <property type="entry name" value="Snake toxin-like"/>
    <property type="match status" value="1"/>
</dbReference>
<organism evidence="6 7">
    <name type="scientific">Trichomalopsis sarcophagae</name>
    <dbReference type="NCBI Taxonomy" id="543379"/>
    <lineage>
        <taxon>Eukaryota</taxon>
        <taxon>Metazoa</taxon>
        <taxon>Ecdysozoa</taxon>
        <taxon>Arthropoda</taxon>
        <taxon>Hexapoda</taxon>
        <taxon>Insecta</taxon>
        <taxon>Pterygota</taxon>
        <taxon>Neoptera</taxon>
        <taxon>Endopterygota</taxon>
        <taxon>Hymenoptera</taxon>
        <taxon>Apocrita</taxon>
        <taxon>Proctotrupomorpha</taxon>
        <taxon>Chalcidoidea</taxon>
        <taxon>Pteromalidae</taxon>
        <taxon>Pteromalinae</taxon>
        <taxon>Trichomalopsis</taxon>
    </lineage>
</organism>
<dbReference type="Proteomes" id="UP000215335">
    <property type="component" value="Unassembled WGS sequence"/>
</dbReference>
<evidence type="ECO:0000313" key="7">
    <source>
        <dbReference type="Proteomes" id="UP000215335"/>
    </source>
</evidence>
<sequence length="91" mass="10193">VRTATADVGGGGGEGREGRKRTERETFFEVRNSRLKCHCDICSETNNTCETDGYCFASTNLDKDGITYAYSFMDYRCTPLKIIPKHTASMH</sequence>
<dbReference type="OrthoDB" id="7632606at2759"/>
<keyword evidence="2" id="KW-0732">Signal</keyword>
<evidence type="ECO:0000256" key="2">
    <source>
        <dbReference type="ARBA" id="ARBA00022729"/>
    </source>
</evidence>
<dbReference type="EMBL" id="NNAY01004646">
    <property type="protein sequence ID" value="OXU17612.1"/>
    <property type="molecule type" value="Genomic_DNA"/>
</dbReference>
<feature type="non-terminal residue" evidence="6">
    <location>
        <position position="1"/>
    </location>
</feature>
<dbReference type="Pfam" id="PF01064">
    <property type="entry name" value="Activin_recp"/>
    <property type="match status" value="1"/>
</dbReference>
<proteinExistence type="predicted"/>
<evidence type="ECO:0000256" key="4">
    <source>
        <dbReference type="SAM" id="MobiDB-lite"/>
    </source>
</evidence>
<keyword evidence="7" id="KW-1185">Reference proteome</keyword>
<gene>
    <name evidence="6" type="ORF">TSAR_009363</name>
</gene>
<evidence type="ECO:0000256" key="1">
    <source>
        <dbReference type="ARBA" id="ARBA00004370"/>
    </source>
</evidence>
<name>A0A232EH22_9HYME</name>
<dbReference type="GO" id="GO:0016020">
    <property type="term" value="C:membrane"/>
    <property type="evidence" value="ECO:0007669"/>
    <property type="project" value="UniProtKB-SubCell"/>
</dbReference>
<feature type="compositionally biased region" description="Basic and acidic residues" evidence="4">
    <location>
        <begin position="14"/>
        <end position="23"/>
    </location>
</feature>
<protein>
    <recommendedName>
        <fullName evidence="5">Activin types I and II receptor domain-containing protein</fullName>
    </recommendedName>
</protein>
<dbReference type="Gene3D" id="2.10.60.10">
    <property type="entry name" value="CD59"/>
    <property type="match status" value="1"/>
</dbReference>
<dbReference type="GO" id="GO:0004675">
    <property type="term" value="F:transmembrane receptor protein serine/threonine kinase activity"/>
    <property type="evidence" value="ECO:0007669"/>
    <property type="project" value="InterPro"/>
</dbReference>
<dbReference type="InterPro" id="IPR000472">
    <property type="entry name" value="Activin_recp"/>
</dbReference>
<dbReference type="STRING" id="543379.A0A232EH22"/>
<dbReference type="InterPro" id="IPR045860">
    <property type="entry name" value="Snake_toxin-like_sf"/>
</dbReference>
<dbReference type="AlphaFoldDB" id="A0A232EH22"/>
<evidence type="ECO:0000259" key="5">
    <source>
        <dbReference type="Pfam" id="PF01064"/>
    </source>
</evidence>
<comment type="subcellular location">
    <subcellularLocation>
        <location evidence="1">Membrane</location>
    </subcellularLocation>
</comment>
<comment type="caution">
    <text evidence="6">The sequence shown here is derived from an EMBL/GenBank/DDBJ whole genome shotgun (WGS) entry which is preliminary data.</text>
</comment>
<feature type="region of interest" description="Disordered" evidence="4">
    <location>
        <begin position="1"/>
        <end position="23"/>
    </location>
</feature>
<evidence type="ECO:0000313" key="6">
    <source>
        <dbReference type="EMBL" id="OXU17612.1"/>
    </source>
</evidence>
<accession>A0A232EH22</accession>
<reference evidence="6 7" key="1">
    <citation type="journal article" date="2017" name="Curr. Biol.">
        <title>The Evolution of Venom by Co-option of Single-Copy Genes.</title>
        <authorList>
            <person name="Martinson E.O."/>
            <person name="Mrinalini"/>
            <person name="Kelkar Y.D."/>
            <person name="Chang C.H."/>
            <person name="Werren J.H."/>
        </authorList>
    </citation>
    <scope>NUCLEOTIDE SEQUENCE [LARGE SCALE GENOMIC DNA]</scope>
    <source>
        <strain evidence="6 7">Alberta</strain>
        <tissue evidence="6">Whole body</tissue>
    </source>
</reference>